<accession>A0AAV2N9T2</accession>
<evidence type="ECO:0000256" key="1">
    <source>
        <dbReference type="ARBA" id="ARBA00004651"/>
    </source>
</evidence>
<dbReference type="GO" id="GO:0043025">
    <property type="term" value="C:neuronal cell body"/>
    <property type="evidence" value="ECO:0007669"/>
    <property type="project" value="TreeGrafter"/>
</dbReference>
<comment type="subcellular location">
    <subcellularLocation>
        <location evidence="1 8">Cell membrane</location>
        <topology evidence="1 8">Multi-pass membrane protein</topology>
    </subcellularLocation>
</comment>
<feature type="transmembrane region" description="Helical" evidence="8">
    <location>
        <begin position="32"/>
        <end position="51"/>
    </location>
</feature>
<evidence type="ECO:0000313" key="10">
    <source>
        <dbReference type="Proteomes" id="UP001497644"/>
    </source>
</evidence>
<evidence type="ECO:0000256" key="4">
    <source>
        <dbReference type="ARBA" id="ARBA00022989"/>
    </source>
</evidence>
<dbReference type="GO" id="GO:0007165">
    <property type="term" value="P:signal transduction"/>
    <property type="evidence" value="ECO:0007669"/>
    <property type="project" value="UniProtKB-KW"/>
</dbReference>
<keyword evidence="10" id="KW-1185">Reference proteome</keyword>
<keyword evidence="4 8" id="KW-1133">Transmembrane helix</keyword>
<comment type="function">
    <text evidence="8">Gustatory receptor which mediates acceptance or avoidance behavior, depending on its substrates.</text>
</comment>
<dbReference type="PANTHER" id="PTHR21143:SF104">
    <property type="entry name" value="GUSTATORY RECEPTOR 8A-RELATED"/>
    <property type="match status" value="1"/>
</dbReference>
<dbReference type="PANTHER" id="PTHR21143">
    <property type="entry name" value="INVERTEBRATE GUSTATORY RECEPTOR"/>
    <property type="match status" value="1"/>
</dbReference>
<keyword evidence="6 8" id="KW-0675">Receptor</keyword>
<keyword evidence="5 8" id="KW-0472">Membrane</keyword>
<evidence type="ECO:0000313" key="9">
    <source>
        <dbReference type="EMBL" id="CAL1676794.1"/>
    </source>
</evidence>
<evidence type="ECO:0000256" key="6">
    <source>
        <dbReference type="ARBA" id="ARBA00023170"/>
    </source>
</evidence>
<evidence type="ECO:0000256" key="7">
    <source>
        <dbReference type="ARBA" id="ARBA00023224"/>
    </source>
</evidence>
<reference evidence="9" key="1">
    <citation type="submission" date="2024-04" db="EMBL/GenBank/DDBJ databases">
        <authorList>
            <consortium name="Molecular Ecology Group"/>
        </authorList>
    </citation>
    <scope>NUCLEOTIDE SEQUENCE</scope>
</reference>
<evidence type="ECO:0000256" key="2">
    <source>
        <dbReference type="ARBA" id="ARBA00022475"/>
    </source>
</evidence>
<dbReference type="EMBL" id="OZ034835">
    <property type="protein sequence ID" value="CAL1676794.1"/>
    <property type="molecule type" value="Genomic_DNA"/>
</dbReference>
<evidence type="ECO:0000256" key="3">
    <source>
        <dbReference type="ARBA" id="ARBA00022692"/>
    </source>
</evidence>
<comment type="similarity">
    <text evidence="8">Belongs to the insect chemoreceptor superfamily. Gustatory receptor (GR) family.</text>
</comment>
<dbReference type="InterPro" id="IPR013604">
    <property type="entry name" value="7TM_chemorcpt"/>
</dbReference>
<dbReference type="GO" id="GO:0030424">
    <property type="term" value="C:axon"/>
    <property type="evidence" value="ECO:0007669"/>
    <property type="project" value="TreeGrafter"/>
</dbReference>
<dbReference type="GO" id="GO:0007635">
    <property type="term" value="P:chemosensory behavior"/>
    <property type="evidence" value="ECO:0007669"/>
    <property type="project" value="TreeGrafter"/>
</dbReference>
<feature type="transmembrane region" description="Helical" evidence="8">
    <location>
        <begin position="153"/>
        <end position="171"/>
    </location>
</feature>
<dbReference type="Proteomes" id="UP001497644">
    <property type="component" value="Chromosome 12"/>
</dbReference>
<keyword evidence="2 8" id="KW-1003">Cell membrane</keyword>
<name>A0AAV2N9T2_9HYME</name>
<dbReference type="GO" id="GO:0050909">
    <property type="term" value="P:sensory perception of taste"/>
    <property type="evidence" value="ECO:0007669"/>
    <property type="project" value="InterPro"/>
</dbReference>
<dbReference type="GO" id="GO:0005886">
    <property type="term" value="C:plasma membrane"/>
    <property type="evidence" value="ECO:0007669"/>
    <property type="project" value="UniProtKB-SubCell"/>
</dbReference>
<dbReference type="AlphaFoldDB" id="A0AAV2N9T2"/>
<gene>
    <name evidence="9" type="ORF">LPLAT_LOCUS2909</name>
</gene>
<sequence length="394" mass="45622">MEFQARPFDVETVFAKAKKKQIKKLRGPDSPLYMSIWPMVYIVRVFGLAPYDFSQDRLAPSNIYLIFSATVAIFYTYIIYVVVHKSLSVKREEGYDLLRETENMKVIINYSVAMYELGLAAFTRRSFTKTWNALQDYDEDVRQLGYPRKETRTAIVAWIITVAITIIWIIVNRIGMYAFSEAWSYNMQYLLVYIGASMAVYKFVAMAFFLGQRFHHLNTMAIKNLPSTSANKTTITTISKTTILSLHNDLMMAAENLESIYSWSLLFWLGNLCLHTVSNLYFLIIYILMKPWKIAAMAVYCLSVWLLAFLFQLLLLHIACHYASSQASYLSPILIEWQVRLIKRNQECVESSLQFLNRRLNFSAGGCFYVNLPLLRSIAATLTTYLVILLQFKK</sequence>
<feature type="transmembrane region" description="Helical" evidence="8">
    <location>
        <begin position="265"/>
        <end position="288"/>
    </location>
</feature>
<protein>
    <recommendedName>
        <fullName evidence="8">Gustatory receptor</fullName>
    </recommendedName>
</protein>
<dbReference type="Pfam" id="PF08395">
    <property type="entry name" value="7tm_7"/>
    <property type="match status" value="1"/>
</dbReference>
<dbReference type="GO" id="GO:0030425">
    <property type="term" value="C:dendrite"/>
    <property type="evidence" value="ECO:0007669"/>
    <property type="project" value="TreeGrafter"/>
</dbReference>
<feature type="transmembrane region" description="Helical" evidence="8">
    <location>
        <begin position="294"/>
        <end position="316"/>
    </location>
</feature>
<keyword evidence="7 8" id="KW-0807">Transducer</keyword>
<feature type="transmembrane region" description="Helical" evidence="8">
    <location>
        <begin position="63"/>
        <end position="83"/>
    </location>
</feature>
<feature type="transmembrane region" description="Helical" evidence="8">
    <location>
        <begin position="368"/>
        <end position="392"/>
    </location>
</feature>
<proteinExistence type="inferred from homology"/>
<evidence type="ECO:0000256" key="8">
    <source>
        <dbReference type="RuleBase" id="RU363108"/>
    </source>
</evidence>
<evidence type="ECO:0000256" key="5">
    <source>
        <dbReference type="ARBA" id="ARBA00023136"/>
    </source>
</evidence>
<organism evidence="9 10">
    <name type="scientific">Lasius platythorax</name>
    <dbReference type="NCBI Taxonomy" id="488582"/>
    <lineage>
        <taxon>Eukaryota</taxon>
        <taxon>Metazoa</taxon>
        <taxon>Ecdysozoa</taxon>
        <taxon>Arthropoda</taxon>
        <taxon>Hexapoda</taxon>
        <taxon>Insecta</taxon>
        <taxon>Pterygota</taxon>
        <taxon>Neoptera</taxon>
        <taxon>Endopterygota</taxon>
        <taxon>Hymenoptera</taxon>
        <taxon>Apocrita</taxon>
        <taxon>Aculeata</taxon>
        <taxon>Formicoidea</taxon>
        <taxon>Formicidae</taxon>
        <taxon>Formicinae</taxon>
        <taxon>Lasius</taxon>
        <taxon>Lasius</taxon>
    </lineage>
</organism>
<keyword evidence="3 8" id="KW-0812">Transmembrane</keyword>
<feature type="transmembrane region" description="Helical" evidence="8">
    <location>
        <begin position="191"/>
        <end position="210"/>
    </location>
</feature>
<dbReference type="GO" id="GO:0008049">
    <property type="term" value="P:male courtship behavior"/>
    <property type="evidence" value="ECO:0007669"/>
    <property type="project" value="TreeGrafter"/>
</dbReference>